<dbReference type="InterPro" id="IPR002477">
    <property type="entry name" value="Peptidoglycan-bd-like"/>
</dbReference>
<dbReference type="SUPFAM" id="SSF81901">
    <property type="entry name" value="HCP-like"/>
    <property type="match status" value="1"/>
</dbReference>
<feature type="region of interest" description="Disordered" evidence="2">
    <location>
        <begin position="35"/>
        <end position="76"/>
    </location>
</feature>
<reference evidence="4 5" key="1">
    <citation type="submission" date="2023-12" db="EMBL/GenBank/DDBJ databases">
        <title>Description of Novel Strain Fulvimarina sp. 2208YS6-2-32 isolated from Uroteuthis (Photololigo) edulis.</title>
        <authorList>
            <person name="Park J.-S."/>
        </authorList>
    </citation>
    <scope>NUCLEOTIDE SEQUENCE [LARGE SCALE GENOMIC DNA]</scope>
    <source>
        <strain evidence="4 5">2208YS6-2-32</strain>
    </source>
</reference>
<feature type="compositionally biased region" description="Polar residues" evidence="2">
    <location>
        <begin position="698"/>
        <end position="707"/>
    </location>
</feature>
<feature type="region of interest" description="Disordered" evidence="2">
    <location>
        <begin position="681"/>
        <end position="710"/>
    </location>
</feature>
<feature type="region of interest" description="Disordered" evidence="2">
    <location>
        <begin position="897"/>
        <end position="918"/>
    </location>
</feature>
<sequence>MAELMGYNSSSAQRGKGHAALADLTRTLEALEDRLDRVSRTRSAASRPPSQPAADLLGRGPARGAAQPRGVGRRPELADAVSQIVMRQKVLDQRPLRGEAPRERAPQPRAGSSARGSSASSSKSASRFDRGTTTARAASVTDLKAELDRLRIELTRNLSTDVSQQVGDMRDALIDLQSAVSQNARPSIIRNEIVRLHERLDEMTRSGVDAALVADMRAQLDDIDLYLDRRGAASPGHERHAGLHGSARGIDRTASERSELKAEIERMRESLSSLASEDHLRAVEQRWSDFEERFVSEVGARDRTAELTDKLMAEMANLKEQMREFASDHSVRVSEALWKGVEARFTPREESDETFGRIADRFAHLEETLAALPEALPFEGIDRRIEALSGAIEAMSVQMMSDDRGEARFTNIDARLDDITQAISTLANNPPEFDLAPVERIEQRMQSLAERVDEIASDDSVSMLFEKLSQLNERFDTFEAYDPNEQLAGHIATLNTRLDELSESNGVSRDDMTAIETRLTSLAERIETQLAMPFEDGEAIVKLESQVGRLTEFLNSDNFTMSADMERRLGALEKRIDENAEHIFITARTAADEAVRRMLEQGDFSQGEHVTKLTEELERLQKLSTDSSVRSTDFYEAVNAALSRLVERIDAIERDYRPNVAGAKDTQAPAFDVASVAPAGPLAQTTGQEPWVEPQAPQAETTNQPASPSGLRALLSRNFARHDAKPAKAATLDSRWTEDQKAADVDESNADGGHGDDASHFEAADALESEEANRPLAIGSGAPDIAKLLERVRNQKAEAKEPADDNAKADFIAAARRAAMAAAEEAEGFNEGDQAERRGGSLSEAIARRRKPIMLAASAVLLALLALPVGKIIVEETNLFSSPPVLAGASDTAKSATAAPQSPAAPAAAGNLADKADAAKPAAAEPAIGVSEKPRRQVAAANLTMATPQAGASASTPPLNNAAFSPTSEAPTAGPVIAPVAERFDEAVAALPEGLGSQALLDAAKDADPKALFEIGLRLMEGRTVSSDPAKAAEWFERSARLDFAPAQYSLGTLYEKGNGVTRDTIAARDWYLKAAEAGNVRAMHNLAVLFATGVDGKSEPELAADWFIQAAEHGMTDSQYNLGILYARGAGVDQDLTQSYKWFAIVGQSGDKDAENKRDEIAQSLSPEQLEKAKEEVSNFKVTERSASANTVDIPEQWASAPADAPTTTASVDMTRAVRNIQAILGKLGYDAGVPDGLVGAQTIGAIKDFQQDAGLAATGEIDEALIRALLDRKNG</sequence>
<dbReference type="RefSeq" id="WP_322187053.1">
    <property type="nucleotide sequence ID" value="NZ_JAXLPB010000003.1"/>
</dbReference>
<dbReference type="Pfam" id="PF08238">
    <property type="entry name" value="Sel1"/>
    <property type="match status" value="4"/>
</dbReference>
<feature type="domain" description="Peptidoglycan binding-like" evidence="3">
    <location>
        <begin position="1218"/>
        <end position="1271"/>
    </location>
</feature>
<dbReference type="Proteomes" id="UP001294412">
    <property type="component" value="Unassembled WGS sequence"/>
</dbReference>
<evidence type="ECO:0000313" key="5">
    <source>
        <dbReference type="Proteomes" id="UP001294412"/>
    </source>
</evidence>
<dbReference type="InterPro" id="IPR036365">
    <property type="entry name" value="PGBD-like_sf"/>
</dbReference>
<organism evidence="4 5">
    <name type="scientific">Fulvimarina uroteuthidis</name>
    <dbReference type="NCBI Taxonomy" id="3098149"/>
    <lineage>
        <taxon>Bacteria</taxon>
        <taxon>Pseudomonadati</taxon>
        <taxon>Pseudomonadota</taxon>
        <taxon>Alphaproteobacteria</taxon>
        <taxon>Hyphomicrobiales</taxon>
        <taxon>Aurantimonadaceae</taxon>
        <taxon>Fulvimarina</taxon>
    </lineage>
</organism>
<dbReference type="SMART" id="SM00671">
    <property type="entry name" value="SEL1"/>
    <property type="match status" value="4"/>
</dbReference>
<feature type="compositionally biased region" description="Low complexity" evidence="2">
    <location>
        <begin position="109"/>
        <end position="125"/>
    </location>
</feature>
<name>A0ABU5I479_9HYPH</name>
<dbReference type="InterPro" id="IPR006597">
    <property type="entry name" value="Sel1-like"/>
</dbReference>
<evidence type="ECO:0000313" key="4">
    <source>
        <dbReference type="EMBL" id="MDY8109568.1"/>
    </source>
</evidence>
<keyword evidence="1" id="KW-0175">Coiled coil</keyword>
<evidence type="ECO:0000256" key="2">
    <source>
        <dbReference type="SAM" id="MobiDB-lite"/>
    </source>
</evidence>
<dbReference type="Pfam" id="PF01471">
    <property type="entry name" value="PG_binding_1"/>
    <property type="match status" value="1"/>
</dbReference>
<dbReference type="InterPro" id="IPR011990">
    <property type="entry name" value="TPR-like_helical_dom_sf"/>
</dbReference>
<feature type="compositionally biased region" description="Basic and acidic residues" evidence="2">
    <location>
        <begin position="735"/>
        <end position="744"/>
    </location>
</feature>
<feature type="region of interest" description="Disordered" evidence="2">
    <location>
        <begin position="88"/>
        <end position="136"/>
    </location>
</feature>
<proteinExistence type="predicted"/>
<dbReference type="Gene3D" id="1.10.101.10">
    <property type="entry name" value="PGBD-like superfamily/PGBD"/>
    <property type="match status" value="1"/>
</dbReference>
<dbReference type="InterPro" id="IPR036366">
    <property type="entry name" value="PGBDSf"/>
</dbReference>
<accession>A0ABU5I479</accession>
<feature type="compositionally biased region" description="Low complexity" evidence="2">
    <location>
        <begin position="41"/>
        <end position="54"/>
    </location>
</feature>
<evidence type="ECO:0000256" key="1">
    <source>
        <dbReference type="SAM" id="Coils"/>
    </source>
</evidence>
<gene>
    <name evidence="4" type="ORF">U0C82_10505</name>
</gene>
<keyword evidence="5" id="KW-1185">Reference proteome</keyword>
<dbReference type="PANTHER" id="PTHR43628">
    <property type="entry name" value="ACTIVATOR OF C KINASE PROTEIN 1-RELATED"/>
    <property type="match status" value="1"/>
</dbReference>
<feature type="coiled-coil region" evidence="1">
    <location>
        <begin position="301"/>
        <end position="328"/>
    </location>
</feature>
<dbReference type="EMBL" id="JAXLPB010000003">
    <property type="protein sequence ID" value="MDY8109568.1"/>
    <property type="molecule type" value="Genomic_DNA"/>
</dbReference>
<dbReference type="InterPro" id="IPR052945">
    <property type="entry name" value="Mitotic_Regulator"/>
</dbReference>
<dbReference type="Gene3D" id="1.25.40.10">
    <property type="entry name" value="Tetratricopeptide repeat domain"/>
    <property type="match status" value="1"/>
</dbReference>
<comment type="caution">
    <text evidence="4">The sequence shown here is derived from an EMBL/GenBank/DDBJ whole genome shotgun (WGS) entry which is preliminary data.</text>
</comment>
<feature type="compositionally biased region" description="Basic and acidic residues" evidence="2">
    <location>
        <begin position="89"/>
        <end position="106"/>
    </location>
</feature>
<feature type="region of interest" description="Disordered" evidence="2">
    <location>
        <begin position="949"/>
        <end position="970"/>
    </location>
</feature>
<feature type="region of interest" description="Disordered" evidence="2">
    <location>
        <begin position="723"/>
        <end position="759"/>
    </location>
</feature>
<protein>
    <submittedName>
        <fullName evidence="4">Peptidoglycan-binding protein</fullName>
    </submittedName>
</protein>
<dbReference type="SUPFAM" id="SSF47090">
    <property type="entry name" value="PGBD-like"/>
    <property type="match status" value="1"/>
</dbReference>
<dbReference type="PANTHER" id="PTHR43628:SF1">
    <property type="entry name" value="CHITIN SYNTHASE REGULATORY FACTOR 2-RELATED"/>
    <property type="match status" value="1"/>
</dbReference>
<evidence type="ECO:0000259" key="3">
    <source>
        <dbReference type="Pfam" id="PF01471"/>
    </source>
</evidence>
<feature type="region of interest" description="Disordered" evidence="2">
    <location>
        <begin position="234"/>
        <end position="255"/>
    </location>
</feature>